<dbReference type="PANTHER" id="PTHR43289:SF6">
    <property type="entry name" value="SERINE_THREONINE-PROTEIN KINASE NEKL-3"/>
    <property type="match status" value="1"/>
</dbReference>
<evidence type="ECO:0000256" key="1">
    <source>
        <dbReference type="ARBA" id="ARBA00022679"/>
    </source>
</evidence>
<evidence type="ECO:0000256" key="2">
    <source>
        <dbReference type="ARBA" id="ARBA00022741"/>
    </source>
</evidence>
<reference evidence="7 8" key="1">
    <citation type="submission" date="2015-09" db="EMBL/GenBank/DDBJ databases">
        <title>Sorangium comparison.</title>
        <authorList>
            <person name="Zaburannyi N."/>
            <person name="Bunk B."/>
            <person name="Overmann J."/>
            <person name="Mueller R."/>
        </authorList>
    </citation>
    <scope>NUCLEOTIDE SEQUENCE [LARGE SCALE GENOMIC DNA]</scope>
    <source>
        <strain evidence="7 8">So ceGT47</strain>
    </source>
</reference>
<dbReference type="SMART" id="SM00220">
    <property type="entry name" value="S_TKc"/>
    <property type="match status" value="1"/>
</dbReference>
<dbReference type="Gene3D" id="3.30.200.20">
    <property type="entry name" value="Phosphorylase Kinase, domain 1"/>
    <property type="match status" value="1"/>
</dbReference>
<keyword evidence="1 7" id="KW-0808">Transferase</keyword>
<dbReference type="Gene3D" id="1.10.510.10">
    <property type="entry name" value="Transferase(Phosphotransferase) domain 1"/>
    <property type="match status" value="1"/>
</dbReference>
<dbReference type="InterPro" id="IPR027417">
    <property type="entry name" value="P-loop_NTPase"/>
</dbReference>
<evidence type="ECO:0000256" key="3">
    <source>
        <dbReference type="ARBA" id="ARBA00022777"/>
    </source>
</evidence>
<organism evidence="7 8">
    <name type="scientific">Sorangium cellulosum</name>
    <name type="common">Polyangium cellulosum</name>
    <dbReference type="NCBI Taxonomy" id="56"/>
    <lineage>
        <taxon>Bacteria</taxon>
        <taxon>Pseudomonadati</taxon>
        <taxon>Myxococcota</taxon>
        <taxon>Polyangia</taxon>
        <taxon>Polyangiales</taxon>
        <taxon>Polyangiaceae</taxon>
        <taxon>Sorangium</taxon>
    </lineage>
</organism>
<keyword evidence="2" id="KW-0547">Nucleotide-binding</keyword>
<dbReference type="Gene3D" id="1.25.40.10">
    <property type="entry name" value="Tetratricopeptide repeat domain"/>
    <property type="match status" value="1"/>
</dbReference>
<dbReference type="InterPro" id="IPR011009">
    <property type="entry name" value="Kinase-like_dom_sf"/>
</dbReference>
<dbReference type="CDD" id="cd14014">
    <property type="entry name" value="STKc_PknB_like"/>
    <property type="match status" value="1"/>
</dbReference>
<evidence type="ECO:0000259" key="6">
    <source>
        <dbReference type="PROSITE" id="PS50011"/>
    </source>
</evidence>
<dbReference type="GO" id="GO:0004674">
    <property type="term" value="F:protein serine/threonine kinase activity"/>
    <property type="evidence" value="ECO:0007669"/>
    <property type="project" value="UniProtKB-EC"/>
</dbReference>
<dbReference type="EMBL" id="CP012670">
    <property type="protein sequence ID" value="AUX26745.1"/>
    <property type="molecule type" value="Genomic_DNA"/>
</dbReference>
<dbReference type="PANTHER" id="PTHR43289">
    <property type="entry name" value="MITOGEN-ACTIVATED PROTEIN KINASE KINASE KINASE 20-RELATED"/>
    <property type="match status" value="1"/>
</dbReference>
<dbReference type="PROSITE" id="PS50011">
    <property type="entry name" value="PROTEIN_KINASE_DOM"/>
    <property type="match status" value="1"/>
</dbReference>
<gene>
    <name evidence="7" type="ORF">SOCEGT47_073150</name>
</gene>
<dbReference type="SUPFAM" id="SSF52540">
    <property type="entry name" value="P-loop containing nucleoside triphosphate hydrolases"/>
    <property type="match status" value="1"/>
</dbReference>
<name>A0A4P2QAT3_SORCE</name>
<dbReference type="EC" id="2.7.11.1" evidence="7"/>
<evidence type="ECO:0000256" key="4">
    <source>
        <dbReference type="ARBA" id="ARBA00022840"/>
    </source>
</evidence>
<dbReference type="Pfam" id="PF13191">
    <property type="entry name" value="AAA_16"/>
    <property type="match status" value="1"/>
</dbReference>
<feature type="compositionally biased region" description="Low complexity" evidence="5">
    <location>
        <begin position="332"/>
        <end position="357"/>
    </location>
</feature>
<keyword evidence="4" id="KW-0067">ATP-binding</keyword>
<dbReference type="Proteomes" id="UP000295781">
    <property type="component" value="Chromosome"/>
</dbReference>
<accession>A0A4P2QAT3</accession>
<feature type="region of interest" description="Disordered" evidence="5">
    <location>
        <begin position="299"/>
        <end position="392"/>
    </location>
</feature>
<sequence>MERWLGPFRLLHPLGQGGFAPVWLAEEVYEGRKLRDAAVKLFFLPDGLSPGSDDAARWRDAILDEARALCRVEHPNIVRFYALHRDDAWGVVGLAMEHITGVSLEVRLKEAGPLSPEQVARAALGVAWALSAVHGAGLVHRDVKPGNIVERAPASRAPGDGPGPAAHPVHKLIDFGIVVEDPALRPRGAAAPRLVGTPGYIAPELLRGGAATPAADLYALGATLFRLCTGELPPGEAEGEISFVRSPRRPPRLDAILPPGSPALAPLAQLTALLLDPDPGARPRHAEWVARELERVLERAIGDGPPPIRRPEHGAGRERSGARDLDAFDSDAPAAQGRGARPAPQAEPPAARGARPVPHAERPTAEAAGPASRGARPTRRTETVAPTEPCVDAPLVGRGDALAALGRLATEARGGGVRVALITGPLGIGRTRLLDAALEAERFGADRVLRAACSPERKSPLRPLLRALEALPQDATSPLGLLVDAIERALSPSVLPGAPDTTAALEGVEDALLWASTEAPLVLALDDLQWADAHTLALLRLLLERVGAKVARGGAPARLLVLAAARDEPSPSPPLRALLAEARGRARPGARHLALGPLGDADAARLAQATLPVAPALERAVVRGSGGVPFFIVHALVAWRETGALVHREGVWDAAEPDLADRGVPGVDDLVVARLAGYLDPASDEGRLALRALAAVALHGGGLCAEVLAEATGRDDEALEVALDLLVDAGLLTAAAGRQRGPEYSFVQEMVRLSVLNLVRPRPWLRRVHRALLDALARRPAAAADAAFLAAGYERLGAAPEARRWLGRAMEAAMSAGLFTEAVELGERLAALVEDPDERAAAEIDVVRALLRGRKLEEARRRLAALDARAAVFPARRAEVALRRRLCRLEVARGLREEGYDDPGLLADADAQPDAALRCEARMALAGVASPERAMELAGEAVALAARAGPGLEFGARVLRFELNYASNRRDLAVAEEDLTRALAIAEALGSRWHRLHIEADLAVLDAERGRIAEAIARLERIAGQAEADGMRGQLRLVLTNLAAFLLRQGRAGEAAETAARTAELAAEAGDPALRASALSLRADALRRVGELEGALAAADEAAALQRAHRDRREALTLLRRAEILALSGRSADALADARAARDVAEAGADRDLAIGARLWELLHLARRGEIGVEALEDAVAEAAGAGVTLRPLTLALMDEARAWIAGAAARA</sequence>
<dbReference type="Pfam" id="PF00069">
    <property type="entry name" value="Pkinase"/>
    <property type="match status" value="1"/>
</dbReference>
<dbReference type="InterPro" id="IPR000719">
    <property type="entry name" value="Prot_kinase_dom"/>
</dbReference>
<feature type="domain" description="Protein kinase" evidence="6">
    <location>
        <begin position="8"/>
        <end position="297"/>
    </location>
</feature>
<proteinExistence type="predicted"/>
<dbReference type="InterPro" id="IPR011990">
    <property type="entry name" value="TPR-like_helical_dom_sf"/>
</dbReference>
<evidence type="ECO:0000313" key="8">
    <source>
        <dbReference type="Proteomes" id="UP000295781"/>
    </source>
</evidence>
<evidence type="ECO:0000313" key="7">
    <source>
        <dbReference type="EMBL" id="AUX26745.1"/>
    </source>
</evidence>
<dbReference type="AlphaFoldDB" id="A0A4P2QAT3"/>
<feature type="compositionally biased region" description="Basic and acidic residues" evidence="5">
    <location>
        <begin position="309"/>
        <end position="326"/>
    </location>
</feature>
<dbReference type="SUPFAM" id="SSF48452">
    <property type="entry name" value="TPR-like"/>
    <property type="match status" value="1"/>
</dbReference>
<protein>
    <submittedName>
        <fullName evidence="7">Protein kinase</fullName>
        <ecNumber evidence="7">2.7.11.1</ecNumber>
    </submittedName>
</protein>
<keyword evidence="3 7" id="KW-0418">Kinase</keyword>
<dbReference type="InterPro" id="IPR041664">
    <property type="entry name" value="AAA_16"/>
</dbReference>
<dbReference type="GO" id="GO:0005524">
    <property type="term" value="F:ATP binding"/>
    <property type="evidence" value="ECO:0007669"/>
    <property type="project" value="UniProtKB-KW"/>
</dbReference>
<evidence type="ECO:0000256" key="5">
    <source>
        <dbReference type="SAM" id="MobiDB-lite"/>
    </source>
</evidence>
<dbReference type="SUPFAM" id="SSF56112">
    <property type="entry name" value="Protein kinase-like (PK-like)"/>
    <property type="match status" value="1"/>
</dbReference>